<keyword evidence="1 2" id="KW-0808">Transferase</keyword>
<dbReference type="Gene3D" id="3.40.1080.10">
    <property type="entry name" value="Glutaconate Coenzyme A-transferase"/>
    <property type="match status" value="1"/>
</dbReference>
<reference evidence="2 3" key="1">
    <citation type="journal article" date="2023" name="Antonie Van Leeuwenhoek">
        <title>Mesoterricola silvestris gen. nov., sp. nov., Mesoterricola sediminis sp. nov., Geothrix oryzae sp. nov., Geothrix edaphica sp. nov., Geothrix rubra sp. nov., and Geothrix limicola sp. nov., six novel members of Acidobacteriota isolated from soils.</title>
        <authorList>
            <person name="Itoh H."/>
            <person name="Sugisawa Y."/>
            <person name="Mise K."/>
            <person name="Xu Z."/>
            <person name="Kuniyasu M."/>
            <person name="Ushijima N."/>
            <person name="Kawano K."/>
            <person name="Kobayashi E."/>
            <person name="Shiratori Y."/>
            <person name="Masuda Y."/>
            <person name="Senoo K."/>
        </authorList>
    </citation>
    <scope>NUCLEOTIDE SEQUENCE [LARGE SCALE GENOMIC DNA]</scope>
    <source>
        <strain evidence="2 3">Red804</strain>
    </source>
</reference>
<dbReference type="Proteomes" id="UP001165069">
    <property type="component" value="Unassembled WGS sequence"/>
</dbReference>
<protein>
    <submittedName>
        <fullName evidence="2">Acetyl-CoA--acetoacetyl-CoA transferase subunit alpha</fullName>
    </submittedName>
</protein>
<dbReference type="EMBL" id="BSDE01000002">
    <property type="protein sequence ID" value="GLH72858.1"/>
    <property type="molecule type" value="Genomic_DNA"/>
</dbReference>
<dbReference type="RefSeq" id="WP_285573056.1">
    <property type="nucleotide sequence ID" value="NZ_BSDE01000002.1"/>
</dbReference>
<evidence type="ECO:0000313" key="2">
    <source>
        <dbReference type="EMBL" id="GLH72858.1"/>
    </source>
</evidence>
<gene>
    <name evidence="2" type="primary">scoA</name>
    <name evidence="2" type="ORF">GETHLI_13600</name>
</gene>
<keyword evidence="3" id="KW-1185">Reference proteome</keyword>
<dbReference type="SMART" id="SM00882">
    <property type="entry name" value="CoA_trans"/>
    <property type="match status" value="1"/>
</dbReference>
<comment type="caution">
    <text evidence="2">The sequence shown here is derived from an EMBL/GenBank/DDBJ whole genome shotgun (WGS) entry which is preliminary data.</text>
</comment>
<dbReference type="InterPro" id="IPR012792">
    <property type="entry name" value="3-oxoacid_CoA-transf_A"/>
</dbReference>
<dbReference type="PANTHER" id="PTHR13707">
    <property type="entry name" value="KETOACID-COENZYME A TRANSFERASE"/>
    <property type="match status" value="1"/>
</dbReference>
<organism evidence="2 3">
    <name type="scientific">Geothrix limicola</name>
    <dbReference type="NCBI Taxonomy" id="2927978"/>
    <lineage>
        <taxon>Bacteria</taxon>
        <taxon>Pseudomonadati</taxon>
        <taxon>Acidobacteriota</taxon>
        <taxon>Holophagae</taxon>
        <taxon>Holophagales</taxon>
        <taxon>Holophagaceae</taxon>
        <taxon>Geothrix</taxon>
    </lineage>
</organism>
<dbReference type="PANTHER" id="PTHR13707:SF60">
    <property type="entry name" value="ACETATE COA-TRANSFERASE SUBUNIT ALPHA"/>
    <property type="match status" value="1"/>
</dbReference>
<dbReference type="GO" id="GO:0016740">
    <property type="term" value="F:transferase activity"/>
    <property type="evidence" value="ECO:0007669"/>
    <property type="project" value="UniProtKB-KW"/>
</dbReference>
<dbReference type="InterPro" id="IPR004165">
    <property type="entry name" value="CoA_trans_fam_I"/>
</dbReference>
<dbReference type="Pfam" id="PF01144">
    <property type="entry name" value="CoA_trans"/>
    <property type="match status" value="1"/>
</dbReference>
<dbReference type="SUPFAM" id="SSF100950">
    <property type="entry name" value="NagB/RpiA/CoA transferase-like"/>
    <property type="match status" value="1"/>
</dbReference>
<accession>A0ABQ5QE64</accession>
<sequence length="228" mass="24089">MLQKPVISASEAAAKVREGDALMVGGFMACGSPHTIIQALTEKGTRNLTLICNDTGVHDLKSGRVTGVGHLVQKRQFRKIIASHIGLNQETQRQINAGETDVTLVPQGTLAERVRAGGVGLGGILTPTGLGTEVEEGKQVITVGDRLFLLELPLKADVALIKAKKADRAGNLVYADTARNFNPLMAMAASLVVAEAEEIVEVGEIDPNAIHTPGIFIDALVQAERLEG</sequence>
<evidence type="ECO:0000256" key="1">
    <source>
        <dbReference type="ARBA" id="ARBA00022679"/>
    </source>
</evidence>
<proteinExistence type="predicted"/>
<name>A0ABQ5QE64_9BACT</name>
<dbReference type="InterPro" id="IPR037171">
    <property type="entry name" value="NagB/RpiA_transferase-like"/>
</dbReference>
<evidence type="ECO:0000313" key="3">
    <source>
        <dbReference type="Proteomes" id="UP001165069"/>
    </source>
</evidence>
<dbReference type="NCBIfam" id="TIGR02429">
    <property type="entry name" value="pcaI_scoA_fam"/>
    <property type="match status" value="1"/>
</dbReference>